<keyword evidence="1" id="KW-1133">Transmembrane helix</keyword>
<reference evidence="2 3" key="1">
    <citation type="submission" date="2019-10" db="EMBL/GenBank/DDBJ databases">
        <authorList>
            <person name="Palmer J.M."/>
        </authorList>
    </citation>
    <scope>NUCLEOTIDE SEQUENCE [LARGE SCALE GENOMIC DNA]</scope>
    <source>
        <strain evidence="2 3">TWF694</strain>
    </source>
</reference>
<name>A0AAV9X8L6_9PEZI</name>
<proteinExistence type="predicted"/>
<keyword evidence="1" id="KW-0472">Membrane</keyword>
<dbReference type="AlphaFoldDB" id="A0AAV9X8L6"/>
<keyword evidence="3" id="KW-1185">Reference proteome</keyword>
<gene>
    <name evidence="2" type="ORF">TWF694_011277</name>
</gene>
<organism evidence="2 3">
    <name type="scientific">Orbilia ellipsospora</name>
    <dbReference type="NCBI Taxonomy" id="2528407"/>
    <lineage>
        <taxon>Eukaryota</taxon>
        <taxon>Fungi</taxon>
        <taxon>Dikarya</taxon>
        <taxon>Ascomycota</taxon>
        <taxon>Pezizomycotina</taxon>
        <taxon>Orbiliomycetes</taxon>
        <taxon>Orbiliales</taxon>
        <taxon>Orbiliaceae</taxon>
        <taxon>Orbilia</taxon>
    </lineage>
</organism>
<evidence type="ECO:0000313" key="3">
    <source>
        <dbReference type="Proteomes" id="UP001365542"/>
    </source>
</evidence>
<evidence type="ECO:0000313" key="2">
    <source>
        <dbReference type="EMBL" id="KAK6538400.1"/>
    </source>
</evidence>
<sequence>MAELFEPLGVRYASVDRALHVLQSHLDLHSDRAKFSDDFTDTIEAIITAATENTSRYIPLTTDRVREIKSDIRQRRGTRIKPAEAGLIAVTNEEIEATVPDADSIQQSDSTPNIWNSTVTATVMVLFLVILAAIPGYKAWQYSSRQAGTIYDADFWFLVQSCMMQLIGLFTIILPLALAGKLQIRQWVWTWVLFGIGIACGIAPIPMYLRWPTEWSATVAFLGSAAQAFITLQALFIFHKIKAN</sequence>
<comment type="caution">
    <text evidence="2">The sequence shown here is derived from an EMBL/GenBank/DDBJ whole genome shotgun (WGS) entry which is preliminary data.</text>
</comment>
<feature type="transmembrane region" description="Helical" evidence="1">
    <location>
        <begin position="155"/>
        <end position="176"/>
    </location>
</feature>
<evidence type="ECO:0000256" key="1">
    <source>
        <dbReference type="SAM" id="Phobius"/>
    </source>
</evidence>
<feature type="transmembrane region" description="Helical" evidence="1">
    <location>
        <begin position="114"/>
        <end position="135"/>
    </location>
</feature>
<protein>
    <submittedName>
        <fullName evidence="2">Uncharacterized protein</fullName>
    </submittedName>
</protein>
<feature type="transmembrane region" description="Helical" evidence="1">
    <location>
        <begin position="215"/>
        <end position="238"/>
    </location>
</feature>
<dbReference type="Proteomes" id="UP001365542">
    <property type="component" value="Unassembled WGS sequence"/>
</dbReference>
<feature type="transmembrane region" description="Helical" evidence="1">
    <location>
        <begin position="188"/>
        <end position="209"/>
    </location>
</feature>
<keyword evidence="1" id="KW-0812">Transmembrane</keyword>
<accession>A0AAV9X8L6</accession>
<dbReference type="EMBL" id="JAVHJO010000008">
    <property type="protein sequence ID" value="KAK6538400.1"/>
    <property type="molecule type" value="Genomic_DNA"/>
</dbReference>